<evidence type="ECO:0000313" key="2">
    <source>
        <dbReference type="Proteomes" id="UP000198846"/>
    </source>
</evidence>
<dbReference type="AlphaFoldDB" id="A0A1H4BYU6"/>
<keyword evidence="2" id="KW-1185">Reference proteome</keyword>
<organism evidence="1 2">
    <name type="scientific">Bizionia paragorgiae</name>
    <dbReference type="NCBI Taxonomy" id="283786"/>
    <lineage>
        <taxon>Bacteria</taxon>
        <taxon>Pseudomonadati</taxon>
        <taxon>Bacteroidota</taxon>
        <taxon>Flavobacteriia</taxon>
        <taxon>Flavobacteriales</taxon>
        <taxon>Flavobacteriaceae</taxon>
        <taxon>Bizionia</taxon>
    </lineage>
</organism>
<reference evidence="1 2" key="1">
    <citation type="submission" date="2016-10" db="EMBL/GenBank/DDBJ databases">
        <authorList>
            <person name="de Groot N.N."/>
        </authorList>
    </citation>
    <scope>NUCLEOTIDE SEQUENCE [LARGE SCALE GENOMIC DNA]</scope>
    <source>
        <strain evidence="1 2">DSM 23842</strain>
    </source>
</reference>
<protein>
    <submittedName>
        <fullName evidence="1">Uncharacterized protein</fullName>
    </submittedName>
</protein>
<dbReference type="EMBL" id="FNQK01000017">
    <property type="protein sequence ID" value="SEA53375.1"/>
    <property type="molecule type" value="Genomic_DNA"/>
</dbReference>
<evidence type="ECO:0000313" key="1">
    <source>
        <dbReference type="EMBL" id="SEA53375.1"/>
    </source>
</evidence>
<accession>A0A1H4BYU6</accession>
<gene>
    <name evidence="1" type="ORF">SAMN04487990_11716</name>
</gene>
<name>A0A1H4BYU6_BIZPA</name>
<sequence length="37" mass="4140">MAAIYSLHTNTNPSGLALSLSYLHDDIFLKNSKEFIN</sequence>
<dbReference type="Proteomes" id="UP000198846">
    <property type="component" value="Unassembled WGS sequence"/>
</dbReference>
<proteinExistence type="predicted"/>